<dbReference type="PROSITE" id="PS50053">
    <property type="entry name" value="UBIQUITIN_2"/>
    <property type="match status" value="1"/>
</dbReference>
<dbReference type="InterPro" id="IPR024737">
    <property type="entry name" value="Get5_N"/>
</dbReference>
<name>A0AAD9W6L6_PHOAM</name>
<dbReference type="InterPro" id="IPR029071">
    <property type="entry name" value="Ubiquitin-like_domsf"/>
</dbReference>
<dbReference type="Pfam" id="PF17183">
    <property type="entry name" value="Get5_C"/>
    <property type="match status" value="1"/>
</dbReference>
<dbReference type="InterPro" id="IPR000626">
    <property type="entry name" value="Ubiquitin-like_dom"/>
</dbReference>
<comment type="subcellular location">
    <subcellularLocation>
        <location evidence="1">Cytoplasm</location>
        <location evidence="1">Cytosol</location>
    </subcellularLocation>
</comment>
<dbReference type="CDD" id="cd17039">
    <property type="entry name" value="Ubl_ubiquitin_like"/>
    <property type="match status" value="1"/>
</dbReference>
<evidence type="ECO:0000256" key="2">
    <source>
        <dbReference type="ARBA" id="ARBA00022490"/>
    </source>
</evidence>
<dbReference type="Pfam" id="PF12754">
    <property type="entry name" value="Get5_N"/>
    <property type="match status" value="1"/>
</dbReference>
<dbReference type="InterPro" id="IPR047154">
    <property type="entry name" value="UBL4A-like"/>
</dbReference>
<protein>
    <recommendedName>
        <fullName evidence="4">Ubiquitin-like domain-containing protein</fullName>
    </recommendedName>
</protein>
<organism evidence="5 6">
    <name type="scientific">Phomopsis amygdali</name>
    <name type="common">Fusicoccum amygdali</name>
    <dbReference type="NCBI Taxonomy" id="1214568"/>
    <lineage>
        <taxon>Eukaryota</taxon>
        <taxon>Fungi</taxon>
        <taxon>Dikarya</taxon>
        <taxon>Ascomycota</taxon>
        <taxon>Pezizomycotina</taxon>
        <taxon>Sordariomycetes</taxon>
        <taxon>Sordariomycetidae</taxon>
        <taxon>Diaporthales</taxon>
        <taxon>Diaporthaceae</taxon>
        <taxon>Diaporthe</taxon>
    </lineage>
</organism>
<comment type="caution">
    <text evidence="5">The sequence shown here is derived from an EMBL/GenBank/DDBJ whole genome shotgun (WGS) entry which is preliminary data.</text>
</comment>
<dbReference type="PANTHER" id="PTHR46555">
    <property type="entry name" value="UBIQUITIN-LIKE PROTEIN 4A"/>
    <property type="match status" value="1"/>
</dbReference>
<accession>A0AAD9W6L6</accession>
<evidence type="ECO:0000313" key="5">
    <source>
        <dbReference type="EMBL" id="KAK2607795.1"/>
    </source>
</evidence>
<evidence type="ECO:0000313" key="6">
    <source>
        <dbReference type="Proteomes" id="UP001265746"/>
    </source>
</evidence>
<dbReference type="AlphaFoldDB" id="A0AAD9W6L6"/>
<dbReference type="PANTHER" id="PTHR46555:SF1">
    <property type="entry name" value="UBIQUITIN-LIKE PROTEIN 4A"/>
    <property type="match status" value="1"/>
</dbReference>
<dbReference type="SUPFAM" id="SSF54236">
    <property type="entry name" value="Ubiquitin-like"/>
    <property type="match status" value="1"/>
</dbReference>
<feature type="region of interest" description="Disordered" evidence="3">
    <location>
        <begin position="59"/>
        <end position="82"/>
    </location>
</feature>
<gene>
    <name evidence="5" type="ORF">N8I77_006445</name>
</gene>
<dbReference type="GO" id="GO:0006620">
    <property type="term" value="P:post-translational protein targeting to endoplasmic reticulum membrane"/>
    <property type="evidence" value="ECO:0007669"/>
    <property type="project" value="InterPro"/>
</dbReference>
<proteinExistence type="predicted"/>
<keyword evidence="6" id="KW-1185">Reference proteome</keyword>
<reference evidence="5" key="1">
    <citation type="submission" date="2023-06" db="EMBL/GenBank/DDBJ databases">
        <authorList>
            <person name="Noh H."/>
        </authorList>
    </citation>
    <scope>NUCLEOTIDE SEQUENCE</scope>
    <source>
        <strain evidence="5">DUCC20226</strain>
    </source>
</reference>
<dbReference type="GO" id="GO:0005829">
    <property type="term" value="C:cytosol"/>
    <property type="evidence" value="ECO:0007669"/>
    <property type="project" value="UniProtKB-SubCell"/>
</dbReference>
<keyword evidence="2" id="KW-0963">Cytoplasm</keyword>
<feature type="domain" description="Ubiquitin-like" evidence="4">
    <location>
        <begin position="99"/>
        <end position="177"/>
    </location>
</feature>
<sequence>MPSSRGTTHYKPRCTYVFVSCTSRPLLHPRATLGPQINMTEVTFARTFLTALDSRPQKLSADHVEDPKSYPARPPYILPRMPKPMSKAVSLAPGQERSITVRIKSLRNPPLDIRLSSQPLNTSILDVKTSVSSETTIPVEKIKVLHKKKPVADSKVLKDLLGDDETSVEFSVMVLGGAAAVASPGPKAEEEPVADATTTAQGTSGEAVLQTDAFWTDLRGFLSQRIRDEKITEELFGKFLSSWESGR</sequence>
<dbReference type="Gene3D" id="1.10.286.70">
    <property type="entry name" value="Get5 dimerization domain"/>
    <property type="match status" value="1"/>
</dbReference>
<evidence type="ECO:0000256" key="1">
    <source>
        <dbReference type="ARBA" id="ARBA00004514"/>
    </source>
</evidence>
<evidence type="ECO:0000259" key="4">
    <source>
        <dbReference type="PROSITE" id="PS50053"/>
    </source>
</evidence>
<evidence type="ECO:0000256" key="3">
    <source>
        <dbReference type="SAM" id="MobiDB-lite"/>
    </source>
</evidence>
<dbReference type="Gene3D" id="3.10.20.90">
    <property type="entry name" value="Phosphatidylinositol 3-kinase Catalytic Subunit, Chain A, domain 1"/>
    <property type="match status" value="1"/>
</dbReference>
<dbReference type="InterPro" id="IPR049256">
    <property type="entry name" value="Get5_C"/>
</dbReference>
<dbReference type="Proteomes" id="UP001265746">
    <property type="component" value="Unassembled WGS sequence"/>
</dbReference>
<dbReference type="EMBL" id="JAUJFL010000003">
    <property type="protein sequence ID" value="KAK2607795.1"/>
    <property type="molecule type" value="Genomic_DNA"/>
</dbReference>